<feature type="region of interest" description="Disordered" evidence="2">
    <location>
        <begin position="226"/>
        <end position="304"/>
    </location>
</feature>
<sequence>MLPNVGALPHDDAEIERLHAAAAKYLDELSRYPYDDSRHTPALQHIADTDTWPENGPAWNDELRLAIQHRLLTVFRAYALPDEVQPELHRAAPLIPLLLQRHQQQMQQAQQQHLAQMSGALAQPPGAGPVPAEAAGANATAEGGGAVGSNSAVQNGAEGGETQFSATPMDANAAQAALASRFVSASALDAAASALSISQADLSSFYPSKRHLHQFLLVQQHQQQQQQQLHQQQSQFASQPAPSSSIVAAAGAPPSLDASASSGPTPMPAASAVEAPMPIPPVSGPAAGPGASASQNVSSLFNNGQPLSTGPPLYAPQIPLKHAEVMLHDLLKSAFSLERASSGADTGNKGKGKDKGVVKEEEDATGAVAGDAAETDRKEGEVKEEPADASRSEDAMETDAPSKADAAVAGPSSTSKIPTSTSSSSLFGFSENTSTLPICDPSTPLFLDSPPFTIQRLAELALAPERHHSSSTKFLHALERVLRVTATWRSVQEREAVVAAKAAAGETEVGDKTDAPPPLVPVLPGTAAAAAAAGASSGPGGPLGVPTGMVDEIEAADTLAAVAQAKAKAGGGGGSSSSSSGLLPAPTARPAMSLDAAAAAAAAATASGAGLGLGIAPVGNGNGPAASANGTSGVLQTAAAGGGKRGAEASADGEAAGSEAGSEDTEAGQDEAGSESGASKSGQATATSTAERTLKRMRSERSLKGR</sequence>
<feature type="region of interest" description="Disordered" evidence="2">
    <location>
        <begin position="339"/>
        <end position="424"/>
    </location>
</feature>
<feature type="compositionally biased region" description="Acidic residues" evidence="2">
    <location>
        <begin position="661"/>
        <end position="673"/>
    </location>
</feature>
<organism evidence="3 4">
    <name type="scientific">Tilletia horrida</name>
    <dbReference type="NCBI Taxonomy" id="155126"/>
    <lineage>
        <taxon>Eukaryota</taxon>
        <taxon>Fungi</taxon>
        <taxon>Dikarya</taxon>
        <taxon>Basidiomycota</taxon>
        <taxon>Ustilaginomycotina</taxon>
        <taxon>Exobasidiomycetes</taxon>
        <taxon>Tilletiales</taxon>
        <taxon>Tilletiaceae</taxon>
        <taxon>Tilletia</taxon>
    </lineage>
</organism>
<dbReference type="InterPro" id="IPR015267">
    <property type="entry name" value="PPP4R2"/>
</dbReference>
<dbReference type="GO" id="GO:0005737">
    <property type="term" value="C:cytoplasm"/>
    <property type="evidence" value="ECO:0007669"/>
    <property type="project" value="TreeGrafter"/>
</dbReference>
<feature type="compositionally biased region" description="Basic and acidic residues" evidence="2">
    <location>
        <begin position="374"/>
        <end position="394"/>
    </location>
</feature>
<evidence type="ECO:0000256" key="2">
    <source>
        <dbReference type="SAM" id="MobiDB-lite"/>
    </source>
</evidence>
<dbReference type="EMBL" id="JAPDMQ010000031">
    <property type="protein sequence ID" value="KAK0539419.1"/>
    <property type="molecule type" value="Genomic_DNA"/>
</dbReference>
<dbReference type="AlphaFoldDB" id="A0AAN6JMM6"/>
<accession>A0AAN6JMM6</accession>
<keyword evidence="4" id="KW-1185">Reference proteome</keyword>
<comment type="caution">
    <text evidence="3">The sequence shown here is derived from an EMBL/GenBank/DDBJ whole genome shotgun (WGS) entry which is preliminary data.</text>
</comment>
<feature type="compositionally biased region" description="Polar residues" evidence="2">
    <location>
        <begin position="295"/>
        <end position="304"/>
    </location>
</feature>
<proteinExistence type="inferred from homology"/>
<dbReference type="GO" id="GO:0019888">
    <property type="term" value="F:protein phosphatase regulator activity"/>
    <property type="evidence" value="ECO:0007669"/>
    <property type="project" value="InterPro"/>
</dbReference>
<feature type="compositionally biased region" description="Low complexity" evidence="2">
    <location>
        <begin position="412"/>
        <end position="424"/>
    </location>
</feature>
<feature type="region of interest" description="Disordered" evidence="2">
    <location>
        <begin position="121"/>
        <end position="165"/>
    </location>
</feature>
<feature type="compositionally biased region" description="Low complexity" evidence="2">
    <location>
        <begin position="284"/>
        <end position="294"/>
    </location>
</feature>
<evidence type="ECO:0000313" key="4">
    <source>
        <dbReference type="Proteomes" id="UP001176521"/>
    </source>
</evidence>
<comment type="similarity">
    <text evidence="1">Belongs to the PPP4R2 family.</text>
</comment>
<reference evidence="3" key="1">
    <citation type="journal article" date="2023" name="PhytoFront">
        <title>Draft Genome Resources of Seven Strains of Tilletia horrida, Causal Agent of Kernel Smut of Rice.</title>
        <authorList>
            <person name="Khanal S."/>
            <person name="Antony Babu S."/>
            <person name="Zhou X.G."/>
        </authorList>
    </citation>
    <scope>NUCLEOTIDE SEQUENCE</scope>
    <source>
        <strain evidence="3">TX3</strain>
    </source>
</reference>
<dbReference type="Proteomes" id="UP001176521">
    <property type="component" value="Unassembled WGS sequence"/>
</dbReference>
<gene>
    <name evidence="3" type="ORF">OC842_000976</name>
</gene>
<evidence type="ECO:0000256" key="1">
    <source>
        <dbReference type="ARBA" id="ARBA00009207"/>
    </source>
</evidence>
<feature type="compositionally biased region" description="Basic and acidic residues" evidence="2">
    <location>
        <begin position="692"/>
        <end position="706"/>
    </location>
</feature>
<dbReference type="GO" id="GO:0005634">
    <property type="term" value="C:nucleus"/>
    <property type="evidence" value="ECO:0007669"/>
    <property type="project" value="TreeGrafter"/>
</dbReference>
<feature type="region of interest" description="Disordered" evidence="2">
    <location>
        <begin position="636"/>
        <end position="706"/>
    </location>
</feature>
<dbReference type="PANTHER" id="PTHR16487">
    <property type="entry name" value="PPP4R2-RELATED PROTEIN"/>
    <property type="match status" value="1"/>
</dbReference>
<feature type="compositionally biased region" description="Low complexity" evidence="2">
    <location>
        <begin position="121"/>
        <end position="141"/>
    </location>
</feature>
<dbReference type="GO" id="GO:0030289">
    <property type="term" value="C:protein phosphatase 4 complex"/>
    <property type="evidence" value="ECO:0007669"/>
    <property type="project" value="InterPro"/>
</dbReference>
<feature type="compositionally biased region" description="Low complexity" evidence="2">
    <location>
        <begin position="648"/>
        <end position="660"/>
    </location>
</feature>
<dbReference type="Pfam" id="PF09184">
    <property type="entry name" value="PPP4R2"/>
    <property type="match status" value="1"/>
</dbReference>
<evidence type="ECO:0000313" key="3">
    <source>
        <dbReference type="EMBL" id="KAK0539419.1"/>
    </source>
</evidence>
<name>A0AAN6JMM6_9BASI</name>
<dbReference type="PANTHER" id="PTHR16487:SF0">
    <property type="entry name" value="PROTEIN PHOSPHATASE 4 REGULATORY SUBUNIT 2-RELATED"/>
    <property type="match status" value="1"/>
</dbReference>
<feature type="compositionally biased region" description="Low complexity" evidence="2">
    <location>
        <begin position="226"/>
        <end position="244"/>
    </location>
</feature>
<protein>
    <submittedName>
        <fullName evidence="3">Uncharacterized protein</fullName>
    </submittedName>
</protein>